<accession>A0AAD6ZPB7</accession>
<comment type="caution">
    <text evidence="1">The sequence shown here is derived from an EMBL/GenBank/DDBJ whole genome shotgun (WGS) entry which is preliminary data.</text>
</comment>
<name>A0AAD6ZPB7_9AGAR</name>
<feature type="non-terminal residue" evidence="1">
    <location>
        <position position="1"/>
    </location>
</feature>
<organism evidence="1 2">
    <name type="scientific">Mycena albidolilacea</name>
    <dbReference type="NCBI Taxonomy" id="1033008"/>
    <lineage>
        <taxon>Eukaryota</taxon>
        <taxon>Fungi</taxon>
        <taxon>Dikarya</taxon>
        <taxon>Basidiomycota</taxon>
        <taxon>Agaricomycotina</taxon>
        <taxon>Agaricomycetes</taxon>
        <taxon>Agaricomycetidae</taxon>
        <taxon>Agaricales</taxon>
        <taxon>Marasmiineae</taxon>
        <taxon>Mycenaceae</taxon>
        <taxon>Mycena</taxon>
    </lineage>
</organism>
<feature type="non-terminal residue" evidence="1">
    <location>
        <position position="167"/>
    </location>
</feature>
<dbReference type="EMBL" id="JARIHO010000034">
    <property type="protein sequence ID" value="KAJ7333345.1"/>
    <property type="molecule type" value="Genomic_DNA"/>
</dbReference>
<dbReference type="Proteomes" id="UP001218218">
    <property type="component" value="Unassembled WGS sequence"/>
</dbReference>
<evidence type="ECO:0000313" key="1">
    <source>
        <dbReference type="EMBL" id="KAJ7333345.1"/>
    </source>
</evidence>
<reference evidence="1" key="1">
    <citation type="submission" date="2023-03" db="EMBL/GenBank/DDBJ databases">
        <title>Massive genome expansion in bonnet fungi (Mycena s.s.) driven by repeated elements and novel gene families across ecological guilds.</title>
        <authorList>
            <consortium name="Lawrence Berkeley National Laboratory"/>
            <person name="Harder C.B."/>
            <person name="Miyauchi S."/>
            <person name="Viragh M."/>
            <person name="Kuo A."/>
            <person name="Thoen E."/>
            <person name="Andreopoulos B."/>
            <person name="Lu D."/>
            <person name="Skrede I."/>
            <person name="Drula E."/>
            <person name="Henrissat B."/>
            <person name="Morin E."/>
            <person name="Kohler A."/>
            <person name="Barry K."/>
            <person name="LaButti K."/>
            <person name="Morin E."/>
            <person name="Salamov A."/>
            <person name="Lipzen A."/>
            <person name="Mereny Z."/>
            <person name="Hegedus B."/>
            <person name="Baldrian P."/>
            <person name="Stursova M."/>
            <person name="Weitz H."/>
            <person name="Taylor A."/>
            <person name="Grigoriev I.V."/>
            <person name="Nagy L.G."/>
            <person name="Martin F."/>
            <person name="Kauserud H."/>
        </authorList>
    </citation>
    <scope>NUCLEOTIDE SEQUENCE</scope>
    <source>
        <strain evidence="1">CBHHK002</strain>
    </source>
</reference>
<protein>
    <submittedName>
        <fullName evidence="1">Uncharacterized protein</fullName>
    </submittedName>
</protein>
<sequence length="167" mass="18355">LACPASAPAWFVDARGDITREGLGPHYDAVIAAWTRMEQASRFEQGPTNLSSKGCPKQVGAWITNARGKRGTTPAVPDPAMYAVEWQGWWDSLQPEWRRKEGDGRWSVTEGYGEGGREWGLLYHWGINGVLSVVASLYFWGCAVRGGDPVLQASWEAAVGDVGWMLE</sequence>
<dbReference type="AlphaFoldDB" id="A0AAD6ZPB7"/>
<keyword evidence="2" id="KW-1185">Reference proteome</keyword>
<proteinExistence type="predicted"/>
<gene>
    <name evidence="1" type="ORF">DFH08DRAFT_655439</name>
</gene>
<evidence type="ECO:0000313" key="2">
    <source>
        <dbReference type="Proteomes" id="UP001218218"/>
    </source>
</evidence>